<name>A0A7C9RMH6_9PSEU</name>
<dbReference type="GO" id="GO:0003677">
    <property type="term" value="F:DNA binding"/>
    <property type="evidence" value="ECO:0007669"/>
    <property type="project" value="UniProtKB-KW"/>
</dbReference>
<dbReference type="RefSeq" id="WP_166043847.1">
    <property type="nucleotide sequence ID" value="NZ_JAAMPJ010000001.1"/>
</dbReference>
<dbReference type="InterPro" id="IPR036388">
    <property type="entry name" value="WH-like_DNA-bd_sf"/>
</dbReference>
<dbReference type="InterPro" id="IPR007627">
    <property type="entry name" value="RNA_pol_sigma70_r2"/>
</dbReference>
<dbReference type="Gene3D" id="1.10.10.10">
    <property type="entry name" value="Winged helix-like DNA-binding domain superfamily/Winged helix DNA-binding domain"/>
    <property type="match status" value="1"/>
</dbReference>
<dbReference type="GO" id="GO:0006352">
    <property type="term" value="P:DNA-templated transcription initiation"/>
    <property type="evidence" value="ECO:0007669"/>
    <property type="project" value="InterPro"/>
</dbReference>
<dbReference type="EMBL" id="JAAMPJ010000001">
    <property type="protein sequence ID" value="NGY58043.1"/>
    <property type="molecule type" value="Genomic_DNA"/>
</dbReference>
<evidence type="ECO:0000256" key="5">
    <source>
        <dbReference type="ARBA" id="ARBA00023163"/>
    </source>
</evidence>
<feature type="domain" description="RNA polymerase sigma-70 region 2" evidence="6">
    <location>
        <begin position="35"/>
        <end position="98"/>
    </location>
</feature>
<keyword evidence="8" id="KW-1185">Reference proteome</keyword>
<sequence>MIEDLDGRDEQNACSSDSSLLHAVRAGDRDAFGELYRRYHACAHSFACRLLGTSQGADDLVAEAFTKVLNRIVSGGGPATLFRAYLLTTVRTTFYKQLAVDRLVDRQADLSEQVMPVVDRDLLIERLDADLALRALESLPDRWRTVLVQLEIEKKPTSAVAGVLGIHPNALAALAFRAREGLRVAYVQMHVKSTGAAECKLSASNLAAWLCGRLGQGLRVRVQRHIATCSRCTSAAHEVSELLTQLRRSAPLTLAVPEIPNPRLVDSFRA</sequence>
<dbReference type="SUPFAM" id="SSF88659">
    <property type="entry name" value="Sigma3 and sigma4 domains of RNA polymerase sigma factors"/>
    <property type="match status" value="1"/>
</dbReference>
<dbReference type="InterPro" id="IPR013325">
    <property type="entry name" value="RNA_pol_sigma_r2"/>
</dbReference>
<dbReference type="PANTHER" id="PTHR43133:SF8">
    <property type="entry name" value="RNA POLYMERASE SIGMA FACTOR HI_1459-RELATED"/>
    <property type="match status" value="1"/>
</dbReference>
<evidence type="ECO:0000256" key="3">
    <source>
        <dbReference type="ARBA" id="ARBA00023082"/>
    </source>
</evidence>
<comment type="caution">
    <text evidence="7">The sequence shown here is derived from an EMBL/GenBank/DDBJ whole genome shotgun (WGS) entry which is preliminary data.</text>
</comment>
<dbReference type="SUPFAM" id="SSF88946">
    <property type="entry name" value="Sigma2 domain of RNA polymerase sigma factors"/>
    <property type="match status" value="1"/>
</dbReference>
<dbReference type="Gene3D" id="1.10.10.1320">
    <property type="entry name" value="Anti-sigma factor, zinc-finger domain"/>
    <property type="match status" value="1"/>
</dbReference>
<proteinExistence type="inferred from homology"/>
<keyword evidence="5" id="KW-0804">Transcription</keyword>
<evidence type="ECO:0000313" key="8">
    <source>
        <dbReference type="Proteomes" id="UP000481360"/>
    </source>
</evidence>
<protein>
    <submittedName>
        <fullName evidence="7">Sigma-70 family RNA polymerase sigma factor</fullName>
    </submittedName>
</protein>
<dbReference type="InterPro" id="IPR041916">
    <property type="entry name" value="Anti_sigma_zinc_sf"/>
</dbReference>
<keyword evidence="3" id="KW-0731">Sigma factor</keyword>
<dbReference type="GO" id="GO:0016987">
    <property type="term" value="F:sigma factor activity"/>
    <property type="evidence" value="ECO:0007669"/>
    <property type="project" value="UniProtKB-KW"/>
</dbReference>
<dbReference type="PANTHER" id="PTHR43133">
    <property type="entry name" value="RNA POLYMERASE ECF-TYPE SIGMA FACTO"/>
    <property type="match status" value="1"/>
</dbReference>
<dbReference type="AlphaFoldDB" id="A0A7C9RMH6"/>
<keyword evidence="2" id="KW-0805">Transcription regulation</keyword>
<evidence type="ECO:0000256" key="1">
    <source>
        <dbReference type="ARBA" id="ARBA00010641"/>
    </source>
</evidence>
<organism evidence="7 8">
    <name type="scientific">Lentzea alba</name>
    <dbReference type="NCBI Taxonomy" id="2714351"/>
    <lineage>
        <taxon>Bacteria</taxon>
        <taxon>Bacillati</taxon>
        <taxon>Actinomycetota</taxon>
        <taxon>Actinomycetes</taxon>
        <taxon>Pseudonocardiales</taxon>
        <taxon>Pseudonocardiaceae</taxon>
        <taxon>Lentzea</taxon>
    </lineage>
</organism>
<reference evidence="7 8" key="1">
    <citation type="submission" date="2020-03" db="EMBL/GenBank/DDBJ databases">
        <title>Isolation and identification of active actinomycetes.</title>
        <authorList>
            <person name="Sun X."/>
        </authorList>
    </citation>
    <scope>NUCLEOTIDE SEQUENCE [LARGE SCALE GENOMIC DNA]</scope>
    <source>
        <strain evidence="7 8">NEAU-D13</strain>
    </source>
</reference>
<dbReference type="InterPro" id="IPR014284">
    <property type="entry name" value="RNA_pol_sigma-70_dom"/>
</dbReference>
<dbReference type="NCBIfam" id="TIGR02937">
    <property type="entry name" value="sigma70-ECF"/>
    <property type="match status" value="1"/>
</dbReference>
<accession>A0A7C9RMH6</accession>
<evidence type="ECO:0000313" key="7">
    <source>
        <dbReference type="EMBL" id="NGY58043.1"/>
    </source>
</evidence>
<dbReference type="InterPro" id="IPR039425">
    <property type="entry name" value="RNA_pol_sigma-70-like"/>
</dbReference>
<evidence type="ECO:0000256" key="4">
    <source>
        <dbReference type="ARBA" id="ARBA00023125"/>
    </source>
</evidence>
<evidence type="ECO:0000256" key="2">
    <source>
        <dbReference type="ARBA" id="ARBA00023015"/>
    </source>
</evidence>
<evidence type="ECO:0000259" key="6">
    <source>
        <dbReference type="Pfam" id="PF04542"/>
    </source>
</evidence>
<dbReference type="Gene3D" id="1.10.1740.10">
    <property type="match status" value="1"/>
</dbReference>
<dbReference type="InterPro" id="IPR013324">
    <property type="entry name" value="RNA_pol_sigma_r3/r4-like"/>
</dbReference>
<dbReference type="Proteomes" id="UP000481360">
    <property type="component" value="Unassembled WGS sequence"/>
</dbReference>
<dbReference type="Pfam" id="PF04542">
    <property type="entry name" value="Sigma70_r2"/>
    <property type="match status" value="1"/>
</dbReference>
<gene>
    <name evidence="7" type="ORF">G7043_03750</name>
</gene>
<comment type="similarity">
    <text evidence="1">Belongs to the sigma-70 factor family. ECF subfamily.</text>
</comment>
<keyword evidence="4" id="KW-0238">DNA-binding</keyword>